<sequence>MSRLFGKLAKLIPFGKNKPVGYDLQGNRFYEQPNPNGGRPKRFVEYKNAYEDLSEYTVRASLPRLSFTRSEPPSTEELEKDMQRQHRLAHNVKLIQERDDAEAEGRKLLSDPTERSDVKPQQGQRQSTTNAPPANMPPSLHEPSSFSPAQHGHPSMTYPFSSPASTSAPAKEHNPSPLSVDPRASSGYEPSSGYSPRNDPTAPADNDLRRLSQQQTELARKRLEMHKSPLSGFAPMDPTRSQQAGRVSSDEVKGDEARGDTDAESGYQAASSVIPRPRSRRGGTTTASEEASSGQSVSKGDEASMFRRGRVDATTKAEIQDVQAGTEADVQKKARELGSR</sequence>
<dbReference type="EMBL" id="JASBWS010000001">
    <property type="protein sequence ID" value="KAJ9117834.1"/>
    <property type="molecule type" value="Genomic_DNA"/>
</dbReference>
<name>A0ACC2X196_9TREE</name>
<reference evidence="1" key="1">
    <citation type="submission" date="2023-04" db="EMBL/GenBank/DDBJ databases">
        <title>Draft Genome sequencing of Naganishia species isolated from polar environments using Oxford Nanopore Technology.</title>
        <authorList>
            <person name="Leo P."/>
            <person name="Venkateswaran K."/>
        </authorList>
    </citation>
    <scope>NUCLEOTIDE SEQUENCE</scope>
    <source>
        <strain evidence="1">MNA-CCFEE 5262</strain>
    </source>
</reference>
<keyword evidence="2" id="KW-1185">Reference proteome</keyword>
<accession>A0ACC2X196</accession>
<organism evidence="1 2">
    <name type="scientific">Naganishia adeliensis</name>
    <dbReference type="NCBI Taxonomy" id="92952"/>
    <lineage>
        <taxon>Eukaryota</taxon>
        <taxon>Fungi</taxon>
        <taxon>Dikarya</taxon>
        <taxon>Basidiomycota</taxon>
        <taxon>Agaricomycotina</taxon>
        <taxon>Tremellomycetes</taxon>
        <taxon>Filobasidiales</taxon>
        <taxon>Filobasidiaceae</taxon>
        <taxon>Naganishia</taxon>
    </lineage>
</organism>
<proteinExistence type="predicted"/>
<protein>
    <submittedName>
        <fullName evidence="1">Uncharacterized protein</fullName>
    </submittedName>
</protein>
<gene>
    <name evidence="1" type="ORF">QFC20_000114</name>
</gene>
<evidence type="ECO:0000313" key="1">
    <source>
        <dbReference type="EMBL" id="KAJ9117834.1"/>
    </source>
</evidence>
<dbReference type="Proteomes" id="UP001230649">
    <property type="component" value="Unassembled WGS sequence"/>
</dbReference>
<comment type="caution">
    <text evidence="1">The sequence shown here is derived from an EMBL/GenBank/DDBJ whole genome shotgun (WGS) entry which is preliminary data.</text>
</comment>
<evidence type="ECO:0000313" key="2">
    <source>
        <dbReference type="Proteomes" id="UP001230649"/>
    </source>
</evidence>